<dbReference type="PANTHER" id="PTHR37423:SF2">
    <property type="entry name" value="MEMBRANE-BOUND LYTIC MUREIN TRANSGLYCOSYLASE C"/>
    <property type="match status" value="1"/>
</dbReference>
<protein>
    <recommendedName>
        <fullName evidence="2">Transglycosylase SLT domain-containing protein</fullName>
    </recommendedName>
</protein>
<dbReference type="PROSITE" id="PS51257">
    <property type="entry name" value="PROKAR_LIPOPROTEIN"/>
    <property type="match status" value="1"/>
</dbReference>
<dbReference type="SUPFAM" id="SSF53955">
    <property type="entry name" value="Lysozyme-like"/>
    <property type="match status" value="1"/>
</dbReference>
<dbReference type="EMBL" id="BAABKE010000010">
    <property type="protein sequence ID" value="GAA5104058.1"/>
    <property type="molecule type" value="Genomic_DNA"/>
</dbReference>
<accession>A0ABP9N1Y0</accession>
<comment type="caution">
    <text evidence="3">The sequence shown here is derived from an EMBL/GenBank/DDBJ whole genome shotgun (WGS) entry which is preliminary data.</text>
</comment>
<feature type="domain" description="Transglycosylase SLT" evidence="2">
    <location>
        <begin position="160"/>
        <end position="262"/>
    </location>
</feature>
<dbReference type="CDD" id="cd16894">
    <property type="entry name" value="MltD-like"/>
    <property type="match status" value="1"/>
</dbReference>
<proteinExistence type="inferred from homology"/>
<dbReference type="Gene3D" id="1.10.530.10">
    <property type="match status" value="1"/>
</dbReference>
<dbReference type="Proteomes" id="UP001500631">
    <property type="component" value="Unassembled WGS sequence"/>
</dbReference>
<sequence length="385" mass="44233">MPHDRERFMKKIIQRLTILGIVILAGCSSQSTQFPEPKSMKPMVSFWERVYSEWDENQAVYHDNRYLDVIYEVVDVSNFNRRSVLRSHEDVLRERLTDMVDSYTTKRALTSEQKKWIAMLKKAGGEKAIYEAPDRLRYQTGLKNRFRRGLEISGYYMPEFKKIMKRNNVPVEIAYLPHVESSFQQTAYSSVGASGMWQFMPSTARSYLPMKRNIIDGRLDPFMAAEGAANYLREAHDRVQEWPLALTGYNHGVGGMMRAKNEIGSDIGRIVWEYDGPRFGFASRNFYAEFLAAKHVAENGSSYFPGLVHKAPRKVDGITLAKPMKVRDLANILMVSEMTLIELNPAWLQSVRINKVAIPVEIPVWLPKGSAKKLPSDIGRRIDKR</sequence>
<gene>
    <name evidence="3" type="ORF">GCM10023338_23270</name>
</gene>
<keyword evidence="4" id="KW-1185">Reference proteome</keyword>
<comment type="similarity">
    <text evidence="1">Belongs to the transglycosylase Slt family.</text>
</comment>
<evidence type="ECO:0000313" key="3">
    <source>
        <dbReference type="EMBL" id="GAA5104058.1"/>
    </source>
</evidence>
<organism evidence="3 4">
    <name type="scientific">Wohlfahrtiimonas larvae</name>
    <dbReference type="NCBI Taxonomy" id="1157986"/>
    <lineage>
        <taxon>Bacteria</taxon>
        <taxon>Pseudomonadati</taxon>
        <taxon>Pseudomonadota</taxon>
        <taxon>Gammaproteobacteria</taxon>
        <taxon>Cardiobacteriales</taxon>
        <taxon>Ignatzschineriaceae</taxon>
        <taxon>Wohlfahrtiimonas</taxon>
    </lineage>
</organism>
<evidence type="ECO:0000256" key="1">
    <source>
        <dbReference type="ARBA" id="ARBA00007734"/>
    </source>
</evidence>
<reference evidence="4" key="1">
    <citation type="journal article" date="2019" name="Int. J. Syst. Evol. Microbiol.">
        <title>The Global Catalogue of Microorganisms (GCM) 10K type strain sequencing project: providing services to taxonomists for standard genome sequencing and annotation.</title>
        <authorList>
            <consortium name="The Broad Institute Genomics Platform"/>
            <consortium name="The Broad Institute Genome Sequencing Center for Infectious Disease"/>
            <person name="Wu L."/>
            <person name="Ma J."/>
        </authorList>
    </citation>
    <scope>NUCLEOTIDE SEQUENCE [LARGE SCALE GENOMIC DNA]</scope>
    <source>
        <strain evidence="4">JCM 18424</strain>
    </source>
</reference>
<evidence type="ECO:0000313" key="4">
    <source>
        <dbReference type="Proteomes" id="UP001500631"/>
    </source>
</evidence>
<evidence type="ECO:0000259" key="2">
    <source>
        <dbReference type="Pfam" id="PF01464"/>
    </source>
</evidence>
<dbReference type="InterPro" id="IPR023346">
    <property type="entry name" value="Lysozyme-like_dom_sf"/>
</dbReference>
<dbReference type="PANTHER" id="PTHR37423">
    <property type="entry name" value="SOLUBLE LYTIC MUREIN TRANSGLYCOSYLASE-RELATED"/>
    <property type="match status" value="1"/>
</dbReference>
<name>A0ABP9N1Y0_9GAMM</name>
<dbReference type="Pfam" id="PF01464">
    <property type="entry name" value="SLT"/>
    <property type="match status" value="1"/>
</dbReference>
<dbReference type="InterPro" id="IPR008258">
    <property type="entry name" value="Transglycosylase_SLT_dom_1"/>
</dbReference>